<accession>A0A1H7YSW6</accession>
<evidence type="ECO:0000256" key="2">
    <source>
        <dbReference type="ARBA" id="ARBA00005684"/>
    </source>
</evidence>
<dbReference type="GO" id="GO:0005975">
    <property type="term" value="P:carbohydrate metabolic process"/>
    <property type="evidence" value="ECO:0007669"/>
    <property type="project" value="InterPro"/>
</dbReference>
<proteinExistence type="inferred from homology"/>
<dbReference type="EMBL" id="FOCG01000001">
    <property type="protein sequence ID" value="SEM48457.1"/>
    <property type="molecule type" value="Genomic_DNA"/>
</dbReference>
<dbReference type="OrthoDB" id="9811841at2"/>
<comment type="similarity">
    <text evidence="2 10">Belongs to the disproportionating enzyme family.</text>
</comment>
<evidence type="ECO:0000256" key="4">
    <source>
        <dbReference type="ARBA" id="ARBA00020295"/>
    </source>
</evidence>
<evidence type="ECO:0000256" key="10">
    <source>
        <dbReference type="RuleBase" id="RU361207"/>
    </source>
</evidence>
<evidence type="ECO:0000256" key="3">
    <source>
        <dbReference type="ARBA" id="ARBA00012560"/>
    </source>
</evidence>
<gene>
    <name evidence="11" type="ORF">SAMN05216180_0185</name>
</gene>
<organism evidence="11 12">
    <name type="scientific">Hydrogenoanaerobacterium saccharovorans</name>
    <dbReference type="NCBI Taxonomy" id="474960"/>
    <lineage>
        <taxon>Bacteria</taxon>
        <taxon>Bacillati</taxon>
        <taxon>Bacillota</taxon>
        <taxon>Clostridia</taxon>
        <taxon>Eubacteriales</taxon>
        <taxon>Oscillospiraceae</taxon>
        <taxon>Hydrogenoanaerobacterium</taxon>
    </lineage>
</organism>
<dbReference type="NCBIfam" id="TIGR00217">
    <property type="entry name" value="malQ"/>
    <property type="match status" value="1"/>
</dbReference>
<dbReference type="Gene3D" id="3.20.20.80">
    <property type="entry name" value="Glycosidases"/>
    <property type="match status" value="1"/>
</dbReference>
<evidence type="ECO:0000256" key="9">
    <source>
        <dbReference type="ARBA" id="ARBA00031501"/>
    </source>
</evidence>
<dbReference type="GO" id="GO:0004134">
    <property type="term" value="F:4-alpha-glucanotransferase activity"/>
    <property type="evidence" value="ECO:0007669"/>
    <property type="project" value="UniProtKB-EC"/>
</dbReference>
<dbReference type="Pfam" id="PF02446">
    <property type="entry name" value="Glyco_hydro_77"/>
    <property type="match status" value="1"/>
</dbReference>
<dbReference type="Proteomes" id="UP000199158">
    <property type="component" value="Unassembled WGS sequence"/>
</dbReference>
<sequence>MRSCGVLLHITSLPSQYGIGTMGKCAYEFIDFLIKAGQQYWQILPTTPTGEGNSPYSSYSVFAGNPLFIDLELLIEEGLLTKEECDAVDFGENPLRVDYDKVIAGKYNLLKKAYTRFLGDKTDFELFCSRHAVWLTDYALYMALKEQFGNSPWYSWQESIRLYEPEAVQLWKSKLAEEIKFWCFVQYVFHRQWCALKAYANQKGIGIIGDIPIYVAMDSADVWAGKQLFQLDSKGLPTDVAGVPPDGFSATGQLWGNPLYNWAGMKQDGYAWWVRRVRHTAELCDVIRFDHFRGFDEYYAIPYGDKTAENGQWKKGPGIDLFRLIDKELDNPKIIAEDLGLLTDGVRKLLADSGYPGMKVLQFAFDSDWKNPYLPYNYITDNAVVYTGTHDNDTVCGWYAACASSTRRFARKYLDISRTDKPNWKMIGCAYQSRAKLAMVQMQDFLALGSEARMNIPSVPKGNWEWRMLEQALSEKLALKIRKLVYKYRN</sequence>
<keyword evidence="7 10" id="KW-0119">Carbohydrate metabolism</keyword>
<dbReference type="PANTHER" id="PTHR32438:SF5">
    <property type="entry name" value="4-ALPHA-GLUCANOTRANSFERASE DPE1, CHLOROPLASTIC_AMYLOPLASTIC"/>
    <property type="match status" value="1"/>
</dbReference>
<dbReference type="NCBIfam" id="NF011080">
    <property type="entry name" value="PRK14508.1-3"/>
    <property type="match status" value="1"/>
</dbReference>
<keyword evidence="6 10" id="KW-0808">Transferase</keyword>
<evidence type="ECO:0000313" key="11">
    <source>
        <dbReference type="EMBL" id="SEM48457.1"/>
    </source>
</evidence>
<dbReference type="PANTHER" id="PTHR32438">
    <property type="entry name" value="4-ALPHA-GLUCANOTRANSFERASE DPE1, CHLOROPLASTIC/AMYLOPLASTIC"/>
    <property type="match status" value="1"/>
</dbReference>
<evidence type="ECO:0000256" key="1">
    <source>
        <dbReference type="ARBA" id="ARBA00000439"/>
    </source>
</evidence>
<evidence type="ECO:0000256" key="6">
    <source>
        <dbReference type="ARBA" id="ARBA00022679"/>
    </source>
</evidence>
<dbReference type="SUPFAM" id="SSF51445">
    <property type="entry name" value="(Trans)glycosidases"/>
    <property type="match status" value="1"/>
</dbReference>
<dbReference type="RefSeq" id="WP_092750743.1">
    <property type="nucleotide sequence ID" value="NZ_FOCG01000001.1"/>
</dbReference>
<dbReference type="EC" id="2.4.1.25" evidence="3 10"/>
<evidence type="ECO:0000256" key="5">
    <source>
        <dbReference type="ARBA" id="ARBA00022676"/>
    </source>
</evidence>
<protein>
    <recommendedName>
        <fullName evidence="4 10">4-alpha-glucanotransferase</fullName>
        <ecNumber evidence="3 10">2.4.1.25</ecNumber>
    </recommendedName>
    <alternativeName>
        <fullName evidence="8 10">Amylomaltase</fullName>
    </alternativeName>
    <alternativeName>
        <fullName evidence="9 10">Disproportionating enzyme</fullName>
    </alternativeName>
</protein>
<dbReference type="InterPro" id="IPR003385">
    <property type="entry name" value="Glyco_hydro_77"/>
</dbReference>
<keyword evidence="5 10" id="KW-0328">Glycosyltransferase</keyword>
<reference evidence="11 12" key="1">
    <citation type="submission" date="2016-10" db="EMBL/GenBank/DDBJ databases">
        <authorList>
            <person name="de Groot N.N."/>
        </authorList>
    </citation>
    <scope>NUCLEOTIDE SEQUENCE [LARGE SCALE GENOMIC DNA]</scope>
    <source>
        <strain evidence="11 12">CGMCC 1.5070</strain>
    </source>
</reference>
<dbReference type="AlphaFoldDB" id="A0A1H7YSW6"/>
<name>A0A1H7YSW6_9FIRM</name>
<comment type="catalytic activity">
    <reaction evidence="1 10">
        <text>Transfers a segment of a (1-&gt;4)-alpha-D-glucan to a new position in an acceptor, which may be glucose or a (1-&gt;4)-alpha-D-glucan.</text>
        <dbReference type="EC" id="2.4.1.25"/>
    </reaction>
</comment>
<evidence type="ECO:0000313" key="12">
    <source>
        <dbReference type="Proteomes" id="UP000199158"/>
    </source>
</evidence>
<dbReference type="STRING" id="474960.SAMN05216180_0185"/>
<dbReference type="InterPro" id="IPR017853">
    <property type="entry name" value="GH"/>
</dbReference>
<evidence type="ECO:0000256" key="7">
    <source>
        <dbReference type="ARBA" id="ARBA00023277"/>
    </source>
</evidence>
<keyword evidence="12" id="KW-1185">Reference proteome</keyword>
<evidence type="ECO:0000256" key="8">
    <source>
        <dbReference type="ARBA" id="ARBA00031423"/>
    </source>
</evidence>